<dbReference type="Pfam" id="PF03601">
    <property type="entry name" value="Cons_hypoth698"/>
    <property type="match status" value="1"/>
</dbReference>
<accession>A0A328BBK7</accession>
<evidence type="ECO:0000256" key="1">
    <source>
        <dbReference type="ARBA" id="ARBA00004651"/>
    </source>
</evidence>
<evidence type="ECO:0000256" key="2">
    <source>
        <dbReference type="ARBA" id="ARBA00007977"/>
    </source>
</evidence>
<keyword evidence="3" id="KW-1003">Cell membrane</keyword>
<dbReference type="InterPro" id="IPR045936">
    <property type="entry name" value="DUF6356"/>
</dbReference>
<evidence type="ECO:0000256" key="3">
    <source>
        <dbReference type="ARBA" id="ARBA00022475"/>
    </source>
</evidence>
<feature type="transmembrane region" description="Helical" evidence="7">
    <location>
        <begin position="189"/>
        <end position="210"/>
    </location>
</feature>
<name>A0A328BBK7_9CAUL</name>
<sequence length="400" mass="40610">MLKAFTRHPETVGESYFEHLCSAWGFAATMALGALACALHGLFPFAFQTSGSRRIRELHQRMVTHRTTPKPPVRLPAWLPGLALAAFLTLAATLAAQALGAPVAPFALVAGFLVAAPLAGRFDLSPGLRVAERPLLRAGVALLGLRIALGDIAGLGAQTLVLVLSCVALTLALGSVVGRLFGLPKGFSMLSASATAICGASAAMAVSQVLPKSPETERQTAYVVAVVATLSTLAMLAYPAVAHLAGLPPQAAAVFLGTSIHDVAQVAGAGYSVSPQVGDLAVTVKLVRVSLLALVVAAVAFSFAGAAREAKGPGRALLLPGFVIAFFVLAGIRSTGLVPASVLPAATFASNVLIGAGVVAVGARMTLDGLRSMGWRPLAALACQTALLCGLAFAAASWVA</sequence>
<dbReference type="PANTHER" id="PTHR30106:SF2">
    <property type="entry name" value="UPF0324 INNER MEMBRANE PROTEIN YEIH"/>
    <property type="match status" value="1"/>
</dbReference>
<evidence type="ECO:0000256" key="4">
    <source>
        <dbReference type="ARBA" id="ARBA00022692"/>
    </source>
</evidence>
<gene>
    <name evidence="8" type="ORF">DJ019_12715</name>
</gene>
<keyword evidence="6 7" id="KW-0472">Membrane</keyword>
<feature type="transmembrane region" description="Helical" evidence="7">
    <location>
        <begin position="316"/>
        <end position="336"/>
    </location>
</feature>
<dbReference type="Proteomes" id="UP000249524">
    <property type="component" value="Unassembled WGS sequence"/>
</dbReference>
<dbReference type="Pfam" id="PF19883">
    <property type="entry name" value="DUF6356"/>
    <property type="match status" value="1"/>
</dbReference>
<evidence type="ECO:0000256" key="5">
    <source>
        <dbReference type="ARBA" id="ARBA00022989"/>
    </source>
</evidence>
<comment type="subcellular location">
    <subcellularLocation>
        <location evidence="1">Cell membrane</location>
        <topology evidence="1">Multi-pass membrane protein</topology>
    </subcellularLocation>
</comment>
<feature type="transmembrane region" description="Helical" evidence="7">
    <location>
        <begin position="75"/>
        <end position="97"/>
    </location>
</feature>
<feature type="transmembrane region" description="Helical" evidence="7">
    <location>
        <begin position="103"/>
        <end position="122"/>
    </location>
</feature>
<organism evidence="8 9">
    <name type="scientific">Phenylobacterium kunshanense</name>
    <dbReference type="NCBI Taxonomy" id="1445034"/>
    <lineage>
        <taxon>Bacteria</taxon>
        <taxon>Pseudomonadati</taxon>
        <taxon>Pseudomonadota</taxon>
        <taxon>Alphaproteobacteria</taxon>
        <taxon>Caulobacterales</taxon>
        <taxon>Caulobacteraceae</taxon>
        <taxon>Phenylobacterium</taxon>
    </lineage>
</organism>
<evidence type="ECO:0000256" key="6">
    <source>
        <dbReference type="ARBA" id="ARBA00023136"/>
    </source>
</evidence>
<comment type="caution">
    <text evidence="8">The sequence shown here is derived from an EMBL/GenBank/DDBJ whole genome shotgun (WGS) entry which is preliminary data.</text>
</comment>
<evidence type="ECO:0000313" key="8">
    <source>
        <dbReference type="EMBL" id="RAK64870.1"/>
    </source>
</evidence>
<keyword evidence="9" id="KW-1185">Reference proteome</keyword>
<dbReference type="RefSeq" id="WP_111276408.1">
    <property type="nucleotide sequence ID" value="NZ_QFYS01000005.1"/>
</dbReference>
<dbReference type="GO" id="GO:0005886">
    <property type="term" value="C:plasma membrane"/>
    <property type="evidence" value="ECO:0007669"/>
    <property type="project" value="UniProtKB-SubCell"/>
</dbReference>
<dbReference type="PANTHER" id="PTHR30106">
    <property type="entry name" value="INNER MEMBRANE PROTEIN YEIH-RELATED"/>
    <property type="match status" value="1"/>
</dbReference>
<feature type="transmembrane region" description="Helical" evidence="7">
    <location>
        <begin position="342"/>
        <end position="366"/>
    </location>
</feature>
<feature type="transmembrane region" description="Helical" evidence="7">
    <location>
        <begin position="286"/>
        <end position="304"/>
    </location>
</feature>
<dbReference type="AlphaFoldDB" id="A0A328BBK7"/>
<feature type="transmembrane region" description="Helical" evidence="7">
    <location>
        <begin position="222"/>
        <end position="241"/>
    </location>
</feature>
<reference evidence="8 9" key="1">
    <citation type="submission" date="2018-05" db="EMBL/GenBank/DDBJ databases">
        <authorList>
            <person name="Lanie J.A."/>
            <person name="Ng W.-L."/>
            <person name="Kazmierczak K.M."/>
            <person name="Andrzejewski T.M."/>
            <person name="Davidsen T.M."/>
            <person name="Wayne K.J."/>
            <person name="Tettelin H."/>
            <person name="Glass J.I."/>
            <person name="Rusch D."/>
            <person name="Podicherti R."/>
            <person name="Tsui H.-C.T."/>
            <person name="Winkler M.E."/>
        </authorList>
    </citation>
    <scope>NUCLEOTIDE SEQUENCE [LARGE SCALE GENOMIC DNA]</scope>
    <source>
        <strain evidence="8 9">BUT-10</strain>
    </source>
</reference>
<proteinExistence type="inferred from homology"/>
<dbReference type="EMBL" id="QFYS01000005">
    <property type="protein sequence ID" value="RAK64870.1"/>
    <property type="molecule type" value="Genomic_DNA"/>
</dbReference>
<protein>
    <submittedName>
        <fullName evidence="8">Putative sulfate exporter family transporter</fullName>
    </submittedName>
</protein>
<dbReference type="OrthoDB" id="7652114at2"/>
<feature type="transmembrane region" description="Helical" evidence="7">
    <location>
        <begin position="23"/>
        <end position="47"/>
    </location>
</feature>
<comment type="similarity">
    <text evidence="2">Belongs to the UPF0324 family.</text>
</comment>
<evidence type="ECO:0000256" key="7">
    <source>
        <dbReference type="SAM" id="Phobius"/>
    </source>
</evidence>
<keyword evidence="5 7" id="KW-1133">Transmembrane helix</keyword>
<evidence type="ECO:0000313" key="9">
    <source>
        <dbReference type="Proteomes" id="UP000249524"/>
    </source>
</evidence>
<keyword evidence="4 7" id="KW-0812">Transmembrane</keyword>
<feature type="transmembrane region" description="Helical" evidence="7">
    <location>
        <begin position="160"/>
        <end position="182"/>
    </location>
</feature>
<dbReference type="InterPro" id="IPR018383">
    <property type="entry name" value="UPF0324_pro"/>
</dbReference>
<feature type="transmembrane region" description="Helical" evidence="7">
    <location>
        <begin position="378"/>
        <end position="399"/>
    </location>
</feature>